<dbReference type="AlphaFoldDB" id="A0A1E7DP49"/>
<evidence type="ECO:0000313" key="2">
    <source>
        <dbReference type="Proteomes" id="UP000095658"/>
    </source>
</evidence>
<protein>
    <recommendedName>
        <fullName evidence="3">Poly [ADP-ribose] polymerase</fullName>
    </recommendedName>
</protein>
<evidence type="ECO:0000313" key="1">
    <source>
        <dbReference type="EMBL" id="OES44833.1"/>
    </source>
</evidence>
<dbReference type="EMBL" id="MAMP01000021">
    <property type="protein sequence ID" value="OES44833.1"/>
    <property type="molecule type" value="Genomic_DNA"/>
</dbReference>
<evidence type="ECO:0008006" key="3">
    <source>
        <dbReference type="Google" id="ProtNLM"/>
    </source>
</evidence>
<keyword evidence="2" id="KW-1185">Reference proteome</keyword>
<sequence length="170" mass="19584">MKRTGYRGISFQEAERVVANQHYERMERRRFQDGLQARSIFGSGLYLISDAVLAAQYAFCHAEAEGGGQAAVLKQEIVLDRPLVINCRYSETQLRQDALDWKYKGRQLPNVRPEHVHAWLGRTTKEYALAHSFDGIVYHLDDSLIYYVAYFQEKQVSGIDLEFVFTMNGV</sequence>
<dbReference type="Proteomes" id="UP000095658">
    <property type="component" value="Unassembled WGS sequence"/>
</dbReference>
<accession>A0A1E7DP49</accession>
<dbReference type="RefSeq" id="WP_069938456.1">
    <property type="nucleotide sequence ID" value="NZ_MAMP01000021.1"/>
</dbReference>
<proteinExistence type="predicted"/>
<name>A0A1E7DP49_9BACI</name>
<gene>
    <name evidence="1" type="ORF">BA724_06060</name>
</gene>
<reference evidence="1 2" key="1">
    <citation type="submission" date="2016-06" db="EMBL/GenBank/DDBJ databases">
        <title>Domibacillus iocasae genome sequencing.</title>
        <authorList>
            <person name="Verma A."/>
            <person name="Pal Y."/>
            <person name="Ojha A.K."/>
            <person name="Krishnamurthi S."/>
        </authorList>
    </citation>
    <scope>NUCLEOTIDE SEQUENCE [LARGE SCALE GENOMIC DNA]</scope>
    <source>
        <strain evidence="1 2">DSM 29979</strain>
    </source>
</reference>
<dbReference type="OrthoDB" id="2466493at2"/>
<comment type="caution">
    <text evidence="1">The sequence shown here is derived from an EMBL/GenBank/DDBJ whole genome shotgun (WGS) entry which is preliminary data.</text>
</comment>
<dbReference type="STRING" id="1714016.BA724_06060"/>
<organism evidence="1 2">
    <name type="scientific">Domibacillus iocasae</name>
    <dbReference type="NCBI Taxonomy" id="1714016"/>
    <lineage>
        <taxon>Bacteria</taxon>
        <taxon>Bacillati</taxon>
        <taxon>Bacillota</taxon>
        <taxon>Bacilli</taxon>
        <taxon>Bacillales</taxon>
        <taxon>Bacillaceae</taxon>
        <taxon>Domibacillus</taxon>
    </lineage>
</organism>